<sequence length="224" mass="25269">MATNSLPLNFSSKKAETKNFPSIYNNKNNTPIAIFVPQDNALRIELRPKPDCQIQFVTSKVDNKPYTSLIVTEIPKTGYPSINSVKIKDWNIYNDGKILVHGVEDSFKLSRLRAPKVQNVEKIARAPWNAGYKTMGMIIEFELRQLIPYGGRIESRGDGRSMLLLYNNNTITVFAPPDTAIRRDDWIKLEYQVVTSKVDKQSFDSGSLSNGSVLLTSHCDGDRL</sequence>
<reference evidence="2" key="1">
    <citation type="journal article" date="2010" name="Nat. Biotechnol.">
        <title>Draft genome sequence of the oilseed species Ricinus communis.</title>
        <authorList>
            <person name="Chan A.P."/>
            <person name="Crabtree J."/>
            <person name="Zhao Q."/>
            <person name="Lorenzi H."/>
            <person name="Orvis J."/>
            <person name="Puiu D."/>
            <person name="Melake-Berhan A."/>
            <person name="Jones K.M."/>
            <person name="Redman J."/>
            <person name="Chen G."/>
            <person name="Cahoon E.B."/>
            <person name="Gedil M."/>
            <person name="Stanke M."/>
            <person name="Haas B.J."/>
            <person name="Wortman J.R."/>
            <person name="Fraser-Liggett C.M."/>
            <person name="Ravel J."/>
            <person name="Rabinowicz P.D."/>
        </authorList>
    </citation>
    <scope>NUCLEOTIDE SEQUENCE [LARGE SCALE GENOMIC DNA]</scope>
    <source>
        <strain evidence="2">cv. Hale</strain>
    </source>
</reference>
<keyword evidence="2" id="KW-1185">Reference proteome</keyword>
<evidence type="ECO:0000313" key="1">
    <source>
        <dbReference type="EMBL" id="EEF44375.1"/>
    </source>
</evidence>
<dbReference type="Proteomes" id="UP000008311">
    <property type="component" value="Unassembled WGS sequence"/>
</dbReference>
<dbReference type="AlphaFoldDB" id="B9RVT8"/>
<proteinExistence type="predicted"/>
<dbReference type="EMBL" id="EQ973822">
    <property type="protein sequence ID" value="EEF44375.1"/>
    <property type="molecule type" value="Genomic_DNA"/>
</dbReference>
<accession>B9RVT8</accession>
<organism evidence="1 2">
    <name type="scientific">Ricinus communis</name>
    <name type="common">Castor bean</name>
    <dbReference type="NCBI Taxonomy" id="3988"/>
    <lineage>
        <taxon>Eukaryota</taxon>
        <taxon>Viridiplantae</taxon>
        <taxon>Streptophyta</taxon>
        <taxon>Embryophyta</taxon>
        <taxon>Tracheophyta</taxon>
        <taxon>Spermatophyta</taxon>
        <taxon>Magnoliopsida</taxon>
        <taxon>eudicotyledons</taxon>
        <taxon>Gunneridae</taxon>
        <taxon>Pentapetalae</taxon>
        <taxon>rosids</taxon>
        <taxon>fabids</taxon>
        <taxon>Malpighiales</taxon>
        <taxon>Euphorbiaceae</taxon>
        <taxon>Acalyphoideae</taxon>
        <taxon>Acalypheae</taxon>
        <taxon>Ricinus</taxon>
    </lineage>
</organism>
<dbReference type="PANTHER" id="PTHR33985">
    <property type="entry name" value="OS02G0491300 PROTEIN-RELATED"/>
    <property type="match status" value="1"/>
</dbReference>
<protein>
    <submittedName>
        <fullName evidence="1">Uncharacterized protein</fullName>
    </submittedName>
</protein>
<evidence type="ECO:0000313" key="2">
    <source>
        <dbReference type="Proteomes" id="UP000008311"/>
    </source>
</evidence>
<dbReference type="InParanoid" id="B9RVT8"/>
<gene>
    <name evidence="1" type="ORF">RCOM_1172720</name>
</gene>
<name>B9RVT8_RICCO</name>
<dbReference type="PANTHER" id="PTHR33985:SF29">
    <property type="entry name" value="FAS1 DOMAIN-CONTAINING PROTEIN"/>
    <property type="match status" value="1"/>
</dbReference>
<dbReference type="InterPro" id="IPR052806">
    <property type="entry name" value="Fasciclin-like_AGP"/>
</dbReference>